<dbReference type="EMBL" id="JAGEMK010000002">
    <property type="protein sequence ID" value="MBO1751235.1"/>
    <property type="molecule type" value="Genomic_DNA"/>
</dbReference>
<dbReference type="GO" id="GO:0004521">
    <property type="term" value="F:RNA endonuclease activity"/>
    <property type="evidence" value="ECO:0007669"/>
    <property type="project" value="TreeGrafter"/>
</dbReference>
<sequence length="115" mass="12405">MRGEIWRVNLDPVIGSEASKTRPAVVVGRPGTAHRAMAAGRGVIPVVPVTTAMSRVYAFQLLLPAGRTGLREDSKAQAEQLRSVDVGRLVERVGSVPADLLVDLDARIKIWLDLP</sequence>
<evidence type="ECO:0000256" key="2">
    <source>
        <dbReference type="ARBA" id="ARBA00022649"/>
    </source>
</evidence>
<dbReference type="Pfam" id="PF02452">
    <property type="entry name" value="PemK_toxin"/>
    <property type="match status" value="1"/>
</dbReference>
<keyword evidence="3" id="KW-0540">Nuclease</keyword>
<evidence type="ECO:0000313" key="4">
    <source>
        <dbReference type="EMBL" id="MBO1751235.1"/>
    </source>
</evidence>
<dbReference type="InterPro" id="IPR003477">
    <property type="entry name" value="PemK-like"/>
</dbReference>
<dbReference type="PANTHER" id="PTHR33988">
    <property type="entry name" value="ENDORIBONUCLEASE MAZF-RELATED"/>
    <property type="match status" value="1"/>
</dbReference>
<dbReference type="SUPFAM" id="SSF50118">
    <property type="entry name" value="Cell growth inhibitor/plasmid maintenance toxic component"/>
    <property type="match status" value="1"/>
</dbReference>
<dbReference type="RefSeq" id="WP_208054908.1">
    <property type="nucleotide sequence ID" value="NZ_JAGEMK010000002.1"/>
</dbReference>
<gene>
    <name evidence="4" type="ORF">J4G33_05410</name>
</gene>
<dbReference type="PANTHER" id="PTHR33988:SF1">
    <property type="entry name" value="ENDORIBONUCLEASE MAZF7-RELATED"/>
    <property type="match status" value="1"/>
</dbReference>
<evidence type="ECO:0000313" key="5">
    <source>
        <dbReference type="Proteomes" id="UP000664209"/>
    </source>
</evidence>
<evidence type="ECO:0000256" key="3">
    <source>
        <dbReference type="PIRNR" id="PIRNR033490"/>
    </source>
</evidence>
<dbReference type="GO" id="GO:0006402">
    <property type="term" value="P:mRNA catabolic process"/>
    <property type="evidence" value="ECO:0007669"/>
    <property type="project" value="TreeGrafter"/>
</dbReference>
<comment type="similarity">
    <text evidence="1 3">Belongs to the PemK/MazF family.</text>
</comment>
<dbReference type="GO" id="GO:0016075">
    <property type="term" value="P:rRNA catabolic process"/>
    <property type="evidence" value="ECO:0007669"/>
    <property type="project" value="TreeGrafter"/>
</dbReference>
<dbReference type="AlphaFoldDB" id="A0A939LQN5"/>
<dbReference type="GO" id="GO:0016787">
    <property type="term" value="F:hydrolase activity"/>
    <property type="evidence" value="ECO:0007669"/>
    <property type="project" value="UniProtKB-KW"/>
</dbReference>
<reference evidence="4" key="1">
    <citation type="submission" date="2021-03" db="EMBL/GenBank/DDBJ databases">
        <title>Actinotalea soli sp. nov., isolated from soil.</title>
        <authorList>
            <person name="Ping W."/>
            <person name="Zhang J."/>
        </authorList>
    </citation>
    <scope>NUCLEOTIDE SEQUENCE</scope>
    <source>
        <strain evidence="4">BY-33</strain>
    </source>
</reference>
<dbReference type="PIRSF" id="PIRSF033490">
    <property type="entry name" value="MazF"/>
    <property type="match status" value="1"/>
</dbReference>
<keyword evidence="3" id="KW-0255">Endonuclease</keyword>
<name>A0A939LQN5_9CELL</name>
<comment type="caution">
    <text evidence="4">The sequence shown here is derived from an EMBL/GenBank/DDBJ whole genome shotgun (WGS) entry which is preliminary data.</text>
</comment>
<dbReference type="Gene3D" id="2.30.30.110">
    <property type="match status" value="1"/>
</dbReference>
<keyword evidence="3" id="KW-0378">Hydrolase</keyword>
<organism evidence="4 5">
    <name type="scientific">Actinotalea soli</name>
    <dbReference type="NCBI Taxonomy" id="2819234"/>
    <lineage>
        <taxon>Bacteria</taxon>
        <taxon>Bacillati</taxon>
        <taxon>Actinomycetota</taxon>
        <taxon>Actinomycetes</taxon>
        <taxon>Micrococcales</taxon>
        <taxon>Cellulomonadaceae</taxon>
        <taxon>Actinotalea</taxon>
    </lineage>
</organism>
<dbReference type="EC" id="3.1.-.-" evidence="3"/>
<proteinExistence type="inferred from homology"/>
<comment type="function">
    <text evidence="3">Toxic component of a type II toxin-antitoxin (TA) system.</text>
</comment>
<keyword evidence="2" id="KW-1277">Toxin-antitoxin system</keyword>
<accession>A0A939LQN5</accession>
<evidence type="ECO:0000256" key="1">
    <source>
        <dbReference type="ARBA" id="ARBA00007521"/>
    </source>
</evidence>
<dbReference type="Proteomes" id="UP000664209">
    <property type="component" value="Unassembled WGS sequence"/>
</dbReference>
<keyword evidence="5" id="KW-1185">Reference proteome</keyword>
<dbReference type="GO" id="GO:0003677">
    <property type="term" value="F:DNA binding"/>
    <property type="evidence" value="ECO:0007669"/>
    <property type="project" value="InterPro"/>
</dbReference>
<dbReference type="InterPro" id="IPR011067">
    <property type="entry name" value="Plasmid_toxin/cell-grow_inhib"/>
</dbReference>
<protein>
    <recommendedName>
        <fullName evidence="3">mRNA interferase</fullName>
        <ecNumber evidence="3">3.1.-.-</ecNumber>
    </recommendedName>
</protein>